<comment type="caution">
    <text evidence="12">The sequence shown here is derived from an EMBL/GenBank/DDBJ whole genome shotgun (WGS) entry which is preliminary data.</text>
</comment>
<evidence type="ECO:0000256" key="7">
    <source>
        <dbReference type="ARBA" id="ARBA00029745"/>
    </source>
</evidence>
<comment type="subunit">
    <text evidence="6">Heterotetramer of 2 MoaD subunits and 2 MoaE subunits. Also stable as homodimer. The enzyme changes between these two forms during catalysis.</text>
</comment>
<dbReference type="EC" id="2.8.1.12" evidence="3"/>
<dbReference type="PANTHER" id="PTHR23404">
    <property type="entry name" value="MOLYBDOPTERIN SYNTHASE RELATED"/>
    <property type="match status" value="1"/>
</dbReference>
<reference evidence="12 13" key="1">
    <citation type="submission" date="2016-06" db="EMBL/GenBank/DDBJ databases">
        <title>Draft genome of Moraxella nonliquefaciens CCUG 60284.</title>
        <authorList>
            <person name="Salva-Serra F."/>
            <person name="Engstrom-Jakobsson H."/>
            <person name="Thorell K."/>
            <person name="Gonzales-Siles L."/>
            <person name="Karlsson R."/>
            <person name="Boulund F."/>
            <person name="Engstrand L."/>
            <person name="Kristiansson E."/>
            <person name="Moore E."/>
        </authorList>
    </citation>
    <scope>NUCLEOTIDE SEQUENCE [LARGE SCALE GENOMIC DNA]</scope>
    <source>
        <strain evidence="12 13">CCUG 60284</strain>
    </source>
</reference>
<evidence type="ECO:0000256" key="2">
    <source>
        <dbReference type="ARBA" id="ARBA00005426"/>
    </source>
</evidence>
<evidence type="ECO:0000313" key="13">
    <source>
        <dbReference type="Proteomes" id="UP000092671"/>
    </source>
</evidence>
<comment type="catalytic activity">
    <reaction evidence="11">
        <text>2 [molybdopterin-synthase sulfur-carrier protein]-C-terminal-Gly-aminoethanethioate + cyclic pyranopterin phosphate + H2O = molybdopterin + 2 [molybdopterin-synthase sulfur-carrier protein]-C-terminal Gly-Gly + 2 H(+)</text>
        <dbReference type="Rhea" id="RHEA:26333"/>
        <dbReference type="Rhea" id="RHEA-COMP:12202"/>
        <dbReference type="Rhea" id="RHEA-COMP:19907"/>
        <dbReference type="ChEBI" id="CHEBI:15377"/>
        <dbReference type="ChEBI" id="CHEBI:15378"/>
        <dbReference type="ChEBI" id="CHEBI:58698"/>
        <dbReference type="ChEBI" id="CHEBI:59648"/>
        <dbReference type="ChEBI" id="CHEBI:90778"/>
        <dbReference type="ChEBI" id="CHEBI:232372"/>
        <dbReference type="EC" id="2.8.1.12"/>
    </reaction>
</comment>
<sequence length="164" mass="18189">MKNDPIHGNALTTSLSKGQAYELAQRDGFALSDCPIDDRLLKSHLLNDSAGALVTFEGWVRNHNNKRAVSHLIYYGYEQLAINHGAKLVSQAKSKFDITHAVAIHRIGKLDIGDMAVWIGVTASHRTPAFAACEWLLNAIKADIPVWKQEFYDDDSSLWLSNNG</sequence>
<evidence type="ECO:0000313" key="12">
    <source>
        <dbReference type="EMBL" id="OBX52378.1"/>
    </source>
</evidence>
<dbReference type="Gene3D" id="3.90.1170.40">
    <property type="entry name" value="Molybdopterin biosynthesis MoaE subunit"/>
    <property type="match status" value="1"/>
</dbReference>
<evidence type="ECO:0000256" key="11">
    <source>
        <dbReference type="ARBA" id="ARBA00049878"/>
    </source>
</evidence>
<evidence type="ECO:0000256" key="6">
    <source>
        <dbReference type="ARBA" id="ARBA00026066"/>
    </source>
</evidence>
<dbReference type="Proteomes" id="UP000092671">
    <property type="component" value="Unassembled WGS sequence"/>
</dbReference>
<dbReference type="InterPro" id="IPR036563">
    <property type="entry name" value="MoaE_sf"/>
</dbReference>
<dbReference type="GO" id="GO:0030366">
    <property type="term" value="F:molybdopterin synthase activity"/>
    <property type="evidence" value="ECO:0007669"/>
    <property type="project" value="UniProtKB-EC"/>
</dbReference>
<dbReference type="GO" id="GO:0006777">
    <property type="term" value="P:Mo-molybdopterin cofactor biosynthetic process"/>
    <property type="evidence" value="ECO:0007669"/>
    <property type="project" value="UniProtKB-KW"/>
</dbReference>
<dbReference type="EMBL" id="LZDN01000001">
    <property type="protein sequence ID" value="OBX52378.1"/>
    <property type="molecule type" value="Genomic_DNA"/>
</dbReference>
<dbReference type="CDD" id="cd00756">
    <property type="entry name" value="MoaE"/>
    <property type="match status" value="1"/>
</dbReference>
<dbReference type="AlphaFoldDB" id="A0A1B8PMV0"/>
<evidence type="ECO:0000256" key="10">
    <source>
        <dbReference type="ARBA" id="ARBA00032474"/>
    </source>
</evidence>
<protein>
    <recommendedName>
        <fullName evidence="4">Molybdopterin synthase catalytic subunit</fullName>
        <ecNumber evidence="3">2.8.1.12</ecNumber>
    </recommendedName>
    <alternativeName>
        <fullName evidence="9">MPT synthase subunit 2</fullName>
    </alternativeName>
    <alternativeName>
        <fullName evidence="7">Molybdenum cofactor biosynthesis protein E</fullName>
    </alternativeName>
    <alternativeName>
        <fullName evidence="8">Molybdopterin-converting factor large subunit</fullName>
    </alternativeName>
    <alternativeName>
        <fullName evidence="10">Molybdopterin-converting factor subunit 2</fullName>
    </alternativeName>
</protein>
<dbReference type="SUPFAM" id="SSF54690">
    <property type="entry name" value="Molybdopterin synthase subunit MoaE"/>
    <property type="match status" value="1"/>
</dbReference>
<name>A0A1B8PMV0_MORNO</name>
<gene>
    <name evidence="12" type="ORF">A9Z60_01525</name>
</gene>
<evidence type="ECO:0000256" key="9">
    <source>
        <dbReference type="ARBA" id="ARBA00030781"/>
    </source>
</evidence>
<keyword evidence="5" id="KW-0501">Molybdenum cofactor biosynthesis</keyword>
<comment type="similarity">
    <text evidence="2">Belongs to the MoaE family.</text>
</comment>
<evidence type="ECO:0000256" key="1">
    <source>
        <dbReference type="ARBA" id="ARBA00005046"/>
    </source>
</evidence>
<evidence type="ECO:0000256" key="5">
    <source>
        <dbReference type="ARBA" id="ARBA00023150"/>
    </source>
</evidence>
<proteinExistence type="inferred from homology"/>
<organism evidence="12 13">
    <name type="scientific">Moraxella nonliquefaciens</name>
    <dbReference type="NCBI Taxonomy" id="478"/>
    <lineage>
        <taxon>Bacteria</taxon>
        <taxon>Pseudomonadati</taxon>
        <taxon>Pseudomonadota</taxon>
        <taxon>Gammaproteobacteria</taxon>
        <taxon>Moraxellales</taxon>
        <taxon>Moraxellaceae</taxon>
        <taxon>Moraxella</taxon>
    </lineage>
</organism>
<evidence type="ECO:0000256" key="3">
    <source>
        <dbReference type="ARBA" id="ARBA00011950"/>
    </source>
</evidence>
<dbReference type="RefSeq" id="WP_066891099.1">
    <property type="nucleotide sequence ID" value="NZ_LZDN01000001.1"/>
</dbReference>
<dbReference type="UniPathway" id="UPA00344"/>
<evidence type="ECO:0000256" key="4">
    <source>
        <dbReference type="ARBA" id="ARBA00013858"/>
    </source>
</evidence>
<dbReference type="Pfam" id="PF02391">
    <property type="entry name" value="MoaE"/>
    <property type="match status" value="1"/>
</dbReference>
<dbReference type="InterPro" id="IPR003448">
    <property type="entry name" value="Mopterin_biosynth_MoaE"/>
</dbReference>
<evidence type="ECO:0000256" key="8">
    <source>
        <dbReference type="ARBA" id="ARBA00030407"/>
    </source>
</evidence>
<comment type="pathway">
    <text evidence="1">Cofactor biosynthesis; molybdopterin biosynthesis.</text>
</comment>
<accession>A0A1B8PMV0</accession>
<dbReference type="OrthoDB" id="9803224at2"/>